<feature type="transmembrane region" description="Helical" evidence="12">
    <location>
        <begin position="283"/>
        <end position="305"/>
    </location>
</feature>
<evidence type="ECO:0000256" key="3">
    <source>
        <dbReference type="ARBA" id="ARBA00022475"/>
    </source>
</evidence>
<keyword evidence="2" id="KW-0813">Transport</keyword>
<evidence type="ECO:0000313" key="17">
    <source>
        <dbReference type="Proteomes" id="UP000198847"/>
    </source>
</evidence>
<keyword evidence="7 12" id="KW-0812">Transmembrane</keyword>
<feature type="transmembrane region" description="Helical" evidence="12">
    <location>
        <begin position="15"/>
        <end position="38"/>
    </location>
</feature>
<dbReference type="InterPro" id="IPR011055">
    <property type="entry name" value="Dup_hybrid_motif"/>
</dbReference>
<feature type="transmembrane region" description="Helical" evidence="12">
    <location>
        <begin position="391"/>
        <end position="413"/>
    </location>
</feature>
<dbReference type="GO" id="GO:0005886">
    <property type="term" value="C:plasma membrane"/>
    <property type="evidence" value="ECO:0007669"/>
    <property type="project" value="UniProtKB-SubCell"/>
</dbReference>
<dbReference type="PANTHER" id="PTHR30009:SF12">
    <property type="entry name" value="PHOSPHOTRANSFERASE IIC COMPONENT GLVC"/>
    <property type="match status" value="1"/>
</dbReference>
<evidence type="ECO:0000259" key="15">
    <source>
        <dbReference type="PROSITE" id="PS51103"/>
    </source>
</evidence>
<organism evidence="16 17">
    <name type="scientific">Propionispora vibrioides</name>
    <dbReference type="NCBI Taxonomy" id="112903"/>
    <lineage>
        <taxon>Bacteria</taxon>
        <taxon>Bacillati</taxon>
        <taxon>Bacillota</taxon>
        <taxon>Negativicutes</taxon>
        <taxon>Selenomonadales</taxon>
        <taxon>Sporomusaceae</taxon>
        <taxon>Propionispora</taxon>
    </lineage>
</organism>
<keyword evidence="3" id="KW-1003">Cell membrane</keyword>
<dbReference type="PROSITE" id="PS00371">
    <property type="entry name" value="PTS_EIIA_TYPE_1_HIS"/>
    <property type="match status" value="1"/>
</dbReference>
<keyword evidence="6" id="KW-0598">Phosphotransferase system</keyword>
<dbReference type="InterPro" id="IPR013013">
    <property type="entry name" value="PTS_EIIC_1"/>
</dbReference>
<dbReference type="InterPro" id="IPR003352">
    <property type="entry name" value="PTS_EIIC"/>
</dbReference>
<evidence type="ECO:0000256" key="2">
    <source>
        <dbReference type="ARBA" id="ARBA00022448"/>
    </source>
</evidence>
<keyword evidence="4" id="KW-0762">Sugar transport</keyword>
<evidence type="ECO:0000256" key="4">
    <source>
        <dbReference type="ARBA" id="ARBA00022597"/>
    </source>
</evidence>
<feature type="domain" description="PTS EIIB type-1" evidence="14">
    <location>
        <begin position="453"/>
        <end position="535"/>
    </location>
</feature>
<evidence type="ECO:0000256" key="6">
    <source>
        <dbReference type="ARBA" id="ARBA00022683"/>
    </source>
</evidence>
<dbReference type="NCBIfam" id="TIGR02005">
    <property type="entry name" value="PTS-IIBC-alpha"/>
    <property type="match status" value="1"/>
</dbReference>
<dbReference type="AlphaFoldDB" id="A0A1H8VQI6"/>
<feature type="domain" description="PTS EIIC type-1" evidence="15">
    <location>
        <begin position="6"/>
        <end position="425"/>
    </location>
</feature>
<evidence type="ECO:0000313" key="16">
    <source>
        <dbReference type="EMBL" id="SEP17635.1"/>
    </source>
</evidence>
<evidence type="ECO:0000256" key="1">
    <source>
        <dbReference type="ARBA" id="ARBA00004651"/>
    </source>
</evidence>
<evidence type="ECO:0000256" key="7">
    <source>
        <dbReference type="ARBA" id="ARBA00022692"/>
    </source>
</evidence>
<dbReference type="InterPro" id="IPR050429">
    <property type="entry name" value="PTS_Glucose_EIICBA"/>
</dbReference>
<keyword evidence="8" id="KW-0418">Kinase</keyword>
<dbReference type="NCBIfam" id="TIGR00826">
    <property type="entry name" value="EIIB_glc"/>
    <property type="match status" value="1"/>
</dbReference>
<dbReference type="GO" id="GO:0008982">
    <property type="term" value="F:protein-N(PI)-phosphohistidine-sugar phosphotransferase activity"/>
    <property type="evidence" value="ECO:0007669"/>
    <property type="project" value="InterPro"/>
</dbReference>
<dbReference type="PROSITE" id="PS51098">
    <property type="entry name" value="PTS_EIIB_TYPE_1"/>
    <property type="match status" value="1"/>
</dbReference>
<dbReference type="SUPFAM" id="SSF51261">
    <property type="entry name" value="Duplicated hybrid motif"/>
    <property type="match status" value="1"/>
</dbReference>
<feature type="transmembrane region" description="Helical" evidence="12">
    <location>
        <begin position="180"/>
        <end position="201"/>
    </location>
</feature>
<dbReference type="PROSITE" id="PS51093">
    <property type="entry name" value="PTS_EIIA_TYPE_1"/>
    <property type="match status" value="1"/>
</dbReference>
<dbReference type="Pfam" id="PF00358">
    <property type="entry name" value="PTS_EIIA_1"/>
    <property type="match status" value="1"/>
</dbReference>
<dbReference type="GO" id="GO:0090563">
    <property type="term" value="F:protein-phosphocysteine-sugar phosphotransferase activity"/>
    <property type="evidence" value="ECO:0007669"/>
    <property type="project" value="TreeGrafter"/>
</dbReference>
<dbReference type="GO" id="GO:0009401">
    <property type="term" value="P:phosphoenolpyruvate-dependent sugar phosphotransferase system"/>
    <property type="evidence" value="ECO:0007669"/>
    <property type="project" value="UniProtKB-KW"/>
</dbReference>
<protein>
    <submittedName>
        <fullName evidence="16">PTS system, arbutin-like IIC component</fullName>
    </submittedName>
</protein>
<dbReference type="Gene3D" id="3.30.1360.60">
    <property type="entry name" value="Glucose permease domain IIB"/>
    <property type="match status" value="1"/>
</dbReference>
<dbReference type="InterPro" id="IPR018113">
    <property type="entry name" value="PTrfase_EIIB_Cys"/>
</dbReference>
<feature type="transmembrane region" description="Helical" evidence="12">
    <location>
        <begin position="58"/>
        <end position="86"/>
    </location>
</feature>
<dbReference type="CDD" id="cd00212">
    <property type="entry name" value="PTS_IIB_glc"/>
    <property type="match status" value="1"/>
</dbReference>
<keyword evidence="9 12" id="KW-1133">Transmembrane helix</keyword>
<dbReference type="SUPFAM" id="SSF55604">
    <property type="entry name" value="Glucose permease domain IIB"/>
    <property type="match status" value="1"/>
</dbReference>
<accession>A0A1H8VQI6</accession>
<feature type="transmembrane region" description="Helical" evidence="12">
    <location>
        <begin position="136"/>
        <end position="159"/>
    </location>
</feature>
<feature type="transmembrane region" description="Helical" evidence="12">
    <location>
        <begin position="98"/>
        <end position="116"/>
    </location>
</feature>
<keyword evidence="10 12" id="KW-0472">Membrane</keyword>
<evidence type="ECO:0000256" key="8">
    <source>
        <dbReference type="ARBA" id="ARBA00022777"/>
    </source>
</evidence>
<dbReference type="FunFam" id="2.70.70.10:FF:000001">
    <property type="entry name" value="PTS system glucose-specific IIA component"/>
    <property type="match status" value="1"/>
</dbReference>
<dbReference type="RefSeq" id="WP_091747149.1">
    <property type="nucleotide sequence ID" value="NZ_FODY01000012.1"/>
</dbReference>
<evidence type="ECO:0000256" key="5">
    <source>
        <dbReference type="ARBA" id="ARBA00022679"/>
    </source>
</evidence>
<evidence type="ECO:0000256" key="9">
    <source>
        <dbReference type="ARBA" id="ARBA00022989"/>
    </source>
</evidence>
<dbReference type="InterPro" id="IPR010975">
    <property type="entry name" value="PTS_IIBC_a_glc"/>
</dbReference>
<gene>
    <name evidence="16" type="ORF">SAMN04490178_11265</name>
</gene>
<dbReference type="PROSITE" id="PS51103">
    <property type="entry name" value="PTS_EIIC_TYPE_1"/>
    <property type="match status" value="1"/>
</dbReference>
<evidence type="ECO:0000259" key="14">
    <source>
        <dbReference type="PROSITE" id="PS51098"/>
    </source>
</evidence>
<dbReference type="NCBIfam" id="TIGR00830">
    <property type="entry name" value="PTBA"/>
    <property type="match status" value="1"/>
</dbReference>
<dbReference type="GO" id="GO:0016301">
    <property type="term" value="F:kinase activity"/>
    <property type="evidence" value="ECO:0007669"/>
    <property type="project" value="UniProtKB-KW"/>
</dbReference>
<dbReference type="Pfam" id="PF00367">
    <property type="entry name" value="PTS_EIIB"/>
    <property type="match status" value="1"/>
</dbReference>
<dbReference type="InterPro" id="IPR001127">
    <property type="entry name" value="PTS_EIIA_1_perm"/>
</dbReference>
<evidence type="ECO:0000256" key="10">
    <source>
        <dbReference type="ARBA" id="ARBA00023136"/>
    </source>
</evidence>
<name>A0A1H8VQI6_9FIRM</name>
<dbReference type="EMBL" id="FODY01000012">
    <property type="protein sequence ID" value="SEP17635.1"/>
    <property type="molecule type" value="Genomic_DNA"/>
</dbReference>
<dbReference type="InterPro" id="IPR001996">
    <property type="entry name" value="PTS_IIB_1"/>
</dbReference>
<dbReference type="PROSITE" id="PS01035">
    <property type="entry name" value="PTS_EIIB_TYPE_1_CYS"/>
    <property type="match status" value="1"/>
</dbReference>
<dbReference type="Gene3D" id="2.70.70.10">
    <property type="entry name" value="Glucose Permease (Domain IIA)"/>
    <property type="match status" value="1"/>
</dbReference>
<dbReference type="InterPro" id="IPR036878">
    <property type="entry name" value="Glu_permease_IIB"/>
</dbReference>
<comment type="subcellular location">
    <subcellularLocation>
        <location evidence="1">Cell membrane</location>
        <topology evidence="1">Multi-pass membrane protein</topology>
    </subcellularLocation>
</comment>
<dbReference type="PANTHER" id="PTHR30009">
    <property type="entry name" value="CYTOCHROME C-TYPE SYNTHESIS PROTEIN AND PTS TRANSMEMBRANE COMPONENT"/>
    <property type="match status" value="1"/>
</dbReference>
<proteinExistence type="predicted"/>
<dbReference type="STRING" id="112903.SAMN04490178_11265"/>
<dbReference type="Pfam" id="PF02378">
    <property type="entry name" value="PTS_EIIC"/>
    <property type="match status" value="1"/>
</dbReference>
<feature type="transmembrane region" description="Helical" evidence="12">
    <location>
        <begin position="311"/>
        <end position="330"/>
    </location>
</feature>
<keyword evidence="17" id="KW-1185">Reference proteome</keyword>
<dbReference type="OrthoDB" id="9764327at2"/>
<feature type="active site" description="Phosphocysteine intermediate; for EIIB activity" evidence="11">
    <location>
        <position position="475"/>
    </location>
</feature>
<evidence type="ECO:0000259" key="13">
    <source>
        <dbReference type="PROSITE" id="PS51093"/>
    </source>
</evidence>
<evidence type="ECO:0000256" key="11">
    <source>
        <dbReference type="PROSITE-ProRule" id="PRU00421"/>
    </source>
</evidence>
<evidence type="ECO:0000256" key="12">
    <source>
        <dbReference type="SAM" id="Phobius"/>
    </source>
</evidence>
<sequence length="694" mass="76329">MAINQDVIMQKVQRFGGAMFTPVLLFSFFGIMVALSILSKNPDIVGSLAHKGTLWYDFWFIVEQGAWTVFSQMPLLFVIALPIGLAQKNHARACMESFVIYIVFNYYVSAMLTLWGPEFGVDFTKAAVSGSGLAMIANIKTLDFGMLGAIFIAAITVYLHNRFFDVNLPDFLGVFKGSSLVVIVGFFAMLPVAYLFCLVWPHIQMGIASLQEFLKLSGVFGVWLYTFLERILIPTGLHHFIYTPFIFGPAVVDGGIKQYFFQHLNEFSTTAHSLKEMFPQGGFALHGSSKMFGSIGIALAMYVTAKPAKKKAIAGLLIPATLTALLCGITEPLEFTFLFVAPLLFAVHAVLAATLAAVSYSFGVVGDFGSGLIENAVLNWIPLFKYHMSTYIIQFIIGFIFTGIYFVTFRFLILHFDFKTPGRTDEEEDRLYTKADYKAKQAIAAGFDLDERDRKAAAFLAALGGKENIEEVTNCATRLRVTVKNGKLVQDTKVFVEGGAHGLVCKGNAVQVIVGLSVPQVRERFEALLITTPQDMDAQGNRNKSATLKAFVSGQVIPMTEVKDEMFSQKMMGDGVAIWPDNQVVTAPADGEITMVTGQSGHAIGMKLKNGLEILLHVGLDTVNMSGEGFTVFVEPGQKVQAGTELVRFDRKRIEEKGYSPVVIMAVTNFDQYPMLSFYSGVRAEANKTVVATY</sequence>
<feature type="transmembrane region" description="Helical" evidence="12">
    <location>
        <begin position="337"/>
        <end position="362"/>
    </location>
</feature>
<feature type="domain" description="PTS EIIA type-1" evidence="13">
    <location>
        <begin position="564"/>
        <end position="669"/>
    </location>
</feature>
<keyword evidence="5" id="KW-0808">Transferase</keyword>
<reference evidence="16 17" key="1">
    <citation type="submission" date="2016-10" db="EMBL/GenBank/DDBJ databases">
        <authorList>
            <person name="de Groot N.N."/>
        </authorList>
    </citation>
    <scope>NUCLEOTIDE SEQUENCE [LARGE SCALE GENOMIC DNA]</scope>
    <source>
        <strain evidence="16 17">DSM 13305</strain>
    </source>
</reference>
<dbReference type="Proteomes" id="UP000198847">
    <property type="component" value="Unassembled WGS sequence"/>
</dbReference>